<protein>
    <submittedName>
        <fullName evidence="1">Uncharacterized protein</fullName>
    </submittedName>
</protein>
<name>A0A1Y2I9M5_TRAC3</name>
<feature type="non-terminal residue" evidence="1">
    <location>
        <position position="96"/>
    </location>
</feature>
<dbReference type="AlphaFoldDB" id="A0A1Y2I9M5"/>
<gene>
    <name evidence="1" type="ORF">PYCCODRAFT_1376364</name>
</gene>
<organism evidence="1 2">
    <name type="scientific">Trametes coccinea (strain BRFM310)</name>
    <name type="common">Pycnoporus coccineus</name>
    <dbReference type="NCBI Taxonomy" id="1353009"/>
    <lineage>
        <taxon>Eukaryota</taxon>
        <taxon>Fungi</taxon>
        <taxon>Dikarya</taxon>
        <taxon>Basidiomycota</taxon>
        <taxon>Agaricomycotina</taxon>
        <taxon>Agaricomycetes</taxon>
        <taxon>Polyporales</taxon>
        <taxon>Polyporaceae</taxon>
        <taxon>Trametes</taxon>
    </lineage>
</organism>
<dbReference type="OrthoDB" id="3186349at2759"/>
<dbReference type="Proteomes" id="UP000193067">
    <property type="component" value="Unassembled WGS sequence"/>
</dbReference>
<evidence type="ECO:0000313" key="1">
    <source>
        <dbReference type="EMBL" id="OSC97858.1"/>
    </source>
</evidence>
<dbReference type="InterPro" id="IPR043502">
    <property type="entry name" value="DNA/RNA_pol_sf"/>
</dbReference>
<dbReference type="SUPFAM" id="SSF56672">
    <property type="entry name" value="DNA/RNA polymerases"/>
    <property type="match status" value="1"/>
</dbReference>
<dbReference type="STRING" id="1353009.A0A1Y2I9M5"/>
<proteinExistence type="predicted"/>
<reference evidence="1 2" key="1">
    <citation type="journal article" date="2015" name="Biotechnol. Biofuels">
        <title>Enhanced degradation of softwood versus hardwood by the white-rot fungus Pycnoporus coccineus.</title>
        <authorList>
            <person name="Couturier M."/>
            <person name="Navarro D."/>
            <person name="Chevret D."/>
            <person name="Henrissat B."/>
            <person name="Piumi F."/>
            <person name="Ruiz-Duenas F.J."/>
            <person name="Martinez A.T."/>
            <person name="Grigoriev I.V."/>
            <person name="Riley R."/>
            <person name="Lipzen A."/>
            <person name="Berrin J.G."/>
            <person name="Master E.R."/>
            <person name="Rosso M.N."/>
        </authorList>
    </citation>
    <scope>NUCLEOTIDE SEQUENCE [LARGE SCALE GENOMIC DNA]</scope>
    <source>
        <strain evidence="1 2">BRFM310</strain>
    </source>
</reference>
<evidence type="ECO:0000313" key="2">
    <source>
        <dbReference type="Proteomes" id="UP000193067"/>
    </source>
</evidence>
<accession>A0A1Y2I9M5</accession>
<sequence length="96" mass="10787">MSWYQSTLVPDTANPGIRRFVWEHFANINRVVQRMKYTGGMFSGTKSILCAREITVVGHRCTPEGRLPEKSRITAVKNWGPCKDLSEVRSFAGTVG</sequence>
<dbReference type="EMBL" id="KZ084145">
    <property type="protein sequence ID" value="OSC97858.1"/>
    <property type="molecule type" value="Genomic_DNA"/>
</dbReference>
<keyword evidence="2" id="KW-1185">Reference proteome</keyword>